<evidence type="ECO:0000256" key="10">
    <source>
        <dbReference type="ARBA" id="ARBA00023224"/>
    </source>
</evidence>
<evidence type="ECO:0000256" key="5">
    <source>
        <dbReference type="ARBA" id="ARBA00022692"/>
    </source>
</evidence>
<accession>A0A974BWM0</accession>
<evidence type="ECO:0000256" key="9">
    <source>
        <dbReference type="ARBA" id="ARBA00023170"/>
    </source>
</evidence>
<dbReference type="Proteomes" id="UP000694892">
    <property type="component" value="Chromosome 9_10S"/>
</dbReference>
<comment type="subcellular location">
    <subcellularLocation>
        <location evidence="1">Membrane</location>
        <topology evidence="1">Multi-pass membrane protein</topology>
    </subcellularLocation>
</comment>
<keyword evidence="9" id="KW-0675">Receptor</keyword>
<evidence type="ECO:0000313" key="13">
    <source>
        <dbReference type="EMBL" id="OCT61875.1"/>
    </source>
</evidence>
<evidence type="ECO:0000256" key="4">
    <source>
        <dbReference type="ARBA" id="ARBA00022606"/>
    </source>
</evidence>
<proteinExistence type="inferred from homology"/>
<feature type="transmembrane region" description="Helical" evidence="12">
    <location>
        <begin position="100"/>
        <end position="121"/>
    </location>
</feature>
<evidence type="ECO:0000256" key="1">
    <source>
        <dbReference type="ARBA" id="ARBA00004141"/>
    </source>
</evidence>
<evidence type="ECO:0000256" key="8">
    <source>
        <dbReference type="ARBA" id="ARBA00023136"/>
    </source>
</evidence>
<feature type="transmembrane region" description="Helical" evidence="12">
    <location>
        <begin position="141"/>
        <end position="162"/>
    </location>
</feature>
<keyword evidence="10" id="KW-0807">Transducer</keyword>
<organism evidence="13 14">
    <name type="scientific">Xenopus laevis</name>
    <name type="common">African clawed frog</name>
    <dbReference type="NCBI Taxonomy" id="8355"/>
    <lineage>
        <taxon>Eukaryota</taxon>
        <taxon>Metazoa</taxon>
        <taxon>Chordata</taxon>
        <taxon>Craniata</taxon>
        <taxon>Vertebrata</taxon>
        <taxon>Euteleostomi</taxon>
        <taxon>Amphibia</taxon>
        <taxon>Batrachia</taxon>
        <taxon>Anura</taxon>
        <taxon>Pipoidea</taxon>
        <taxon>Pipidae</taxon>
        <taxon>Xenopodinae</taxon>
        <taxon>Xenopus</taxon>
        <taxon>Xenopus</taxon>
    </lineage>
</organism>
<dbReference type="PANTHER" id="PTHR11394">
    <property type="entry name" value="TASTE RECEPTOR TYPE 2"/>
    <property type="match status" value="1"/>
</dbReference>
<keyword evidence="4" id="KW-0716">Sensory transduction</keyword>
<evidence type="ECO:0000256" key="12">
    <source>
        <dbReference type="SAM" id="Phobius"/>
    </source>
</evidence>
<evidence type="ECO:0000256" key="3">
    <source>
        <dbReference type="ARBA" id="ARBA00022480"/>
    </source>
</evidence>
<keyword evidence="5 12" id="KW-0812">Transmembrane</keyword>
<gene>
    <name evidence="13" type="ORF">XELAEV_18047905mg</name>
</gene>
<evidence type="ECO:0000256" key="11">
    <source>
        <dbReference type="RuleBase" id="RU004423"/>
    </source>
</evidence>
<dbReference type="AlphaFoldDB" id="A0A974BWM0"/>
<dbReference type="PANTHER" id="PTHR11394:SF169">
    <property type="entry name" value="TASTE RECEPTOR TYPE 2"/>
    <property type="match status" value="1"/>
</dbReference>
<comment type="similarity">
    <text evidence="2 11">Belongs to the G-protein coupled receptor T2R family.</text>
</comment>
<dbReference type="InterPro" id="IPR007960">
    <property type="entry name" value="TAS2R"/>
</dbReference>
<feature type="transmembrane region" description="Helical" evidence="12">
    <location>
        <begin position="18"/>
        <end position="47"/>
    </location>
</feature>
<keyword evidence="3" id="KW-0919">Taste</keyword>
<dbReference type="EMBL" id="CM004483">
    <property type="protein sequence ID" value="OCT61875.1"/>
    <property type="molecule type" value="Genomic_DNA"/>
</dbReference>
<evidence type="ECO:0000313" key="14">
    <source>
        <dbReference type="Proteomes" id="UP000694892"/>
    </source>
</evidence>
<evidence type="ECO:0000256" key="6">
    <source>
        <dbReference type="ARBA" id="ARBA00022989"/>
    </source>
</evidence>
<evidence type="ECO:0000256" key="2">
    <source>
        <dbReference type="ARBA" id="ARBA00007376"/>
    </source>
</evidence>
<dbReference type="OMA" id="IVRINCE"/>
<dbReference type="Pfam" id="PF05296">
    <property type="entry name" value="TAS2R"/>
    <property type="match status" value="1"/>
</dbReference>
<keyword evidence="8 12" id="KW-0472">Membrane</keyword>
<reference evidence="14" key="1">
    <citation type="journal article" date="2016" name="Nature">
        <title>Genome evolution in the allotetraploid frog Xenopus laevis.</title>
        <authorList>
            <person name="Session A.M."/>
            <person name="Uno Y."/>
            <person name="Kwon T."/>
            <person name="Chapman J.A."/>
            <person name="Toyoda A."/>
            <person name="Takahashi S."/>
            <person name="Fukui A."/>
            <person name="Hikosaka A."/>
            <person name="Suzuki A."/>
            <person name="Kondo M."/>
            <person name="van Heeringen S.J."/>
            <person name="Quigley I."/>
            <person name="Heinz S."/>
            <person name="Ogino H."/>
            <person name="Ochi H."/>
            <person name="Hellsten U."/>
            <person name="Lyons J.B."/>
            <person name="Simakov O."/>
            <person name="Putnam N."/>
            <person name="Stites J."/>
            <person name="Kuroki Y."/>
            <person name="Tanaka T."/>
            <person name="Michiue T."/>
            <person name="Watanabe M."/>
            <person name="Bogdanovic O."/>
            <person name="Lister R."/>
            <person name="Georgiou G."/>
            <person name="Paranjpe S.S."/>
            <person name="van Kruijsbergen I."/>
            <person name="Shu S."/>
            <person name="Carlson J."/>
            <person name="Kinoshita T."/>
            <person name="Ohta Y."/>
            <person name="Mawaribuchi S."/>
            <person name="Jenkins J."/>
            <person name="Grimwood J."/>
            <person name="Schmutz J."/>
            <person name="Mitros T."/>
            <person name="Mozaffari S.V."/>
            <person name="Suzuki Y."/>
            <person name="Haramoto Y."/>
            <person name="Yamamoto T.S."/>
            <person name="Takagi C."/>
            <person name="Heald R."/>
            <person name="Miller K."/>
            <person name="Haudenschild C."/>
            <person name="Kitzman J."/>
            <person name="Nakayama T."/>
            <person name="Izutsu Y."/>
            <person name="Robert J."/>
            <person name="Fortriede J."/>
            <person name="Burns K."/>
            <person name="Lotay V."/>
            <person name="Karimi K."/>
            <person name="Yasuoka Y."/>
            <person name="Dichmann D.S."/>
            <person name="Flajnik M.F."/>
            <person name="Houston D.W."/>
            <person name="Shendure J."/>
            <person name="DuPasquier L."/>
            <person name="Vize P.D."/>
            <person name="Zorn A.M."/>
            <person name="Ito M."/>
            <person name="Marcotte E.M."/>
            <person name="Wallingford J.B."/>
            <person name="Ito Y."/>
            <person name="Asashima M."/>
            <person name="Ueno N."/>
            <person name="Matsuda Y."/>
            <person name="Veenstra G.J."/>
            <person name="Fujiyama A."/>
            <person name="Harland R.M."/>
            <person name="Taira M."/>
            <person name="Rokhsar D.S."/>
        </authorList>
    </citation>
    <scope>NUCLEOTIDE SEQUENCE [LARGE SCALE GENOMIC DNA]</scope>
    <source>
        <strain evidence="14">J</strain>
    </source>
</reference>
<keyword evidence="6 12" id="KW-1133">Transmembrane helix</keyword>
<protein>
    <submittedName>
        <fullName evidence="13">Uncharacterized protein</fullName>
    </submittedName>
</protein>
<dbReference type="GO" id="GO:0004930">
    <property type="term" value="F:G protein-coupled receptor activity"/>
    <property type="evidence" value="ECO:0007669"/>
    <property type="project" value="UniProtKB-KW"/>
</dbReference>
<evidence type="ECO:0000256" key="7">
    <source>
        <dbReference type="ARBA" id="ARBA00023040"/>
    </source>
</evidence>
<dbReference type="GO" id="GO:0033038">
    <property type="term" value="F:bitter taste receptor activity"/>
    <property type="evidence" value="ECO:0007669"/>
    <property type="project" value="InterPro"/>
</dbReference>
<dbReference type="GO" id="GO:0016020">
    <property type="term" value="C:membrane"/>
    <property type="evidence" value="ECO:0007669"/>
    <property type="project" value="UniProtKB-SubCell"/>
</dbReference>
<keyword evidence="7" id="KW-0297">G-protein coupled receptor</keyword>
<sequence length="201" mass="22400">MDLFSKVDIVRINCEVDIVYSLCIPILATIVGASTNAYITFVILLDYFKTKILSTSNKILVALSLSNVYFSLILSVYSLFNFVWPQLYAEPYVKSCILALLVYGGSSCAWNTTCLCIFYFVKIINFSSKLLSSFKMKINIIVPWFILFSEMVSLGCSFFTLLPSLNGQGSSSNNSLLYSLNSTSRASGISIEFMKDTFVAL</sequence>
<feature type="transmembrane region" description="Helical" evidence="12">
    <location>
        <begin position="59"/>
        <end position="80"/>
    </location>
</feature>
<name>A0A974BWM0_XENLA</name>